<dbReference type="Pfam" id="PF01230">
    <property type="entry name" value="HIT"/>
    <property type="match status" value="1"/>
</dbReference>
<name>A0A1V8T1S2_9PEZI</name>
<protein>
    <recommendedName>
        <fullName evidence="3">HIT domain-containing protein</fullName>
    </recommendedName>
</protein>
<dbReference type="PANTHER" id="PTHR46648:SF1">
    <property type="entry name" value="ADENOSINE 5'-MONOPHOSPHORAMIDASE HNT1"/>
    <property type="match status" value="1"/>
</dbReference>
<dbReference type="InterPro" id="IPR011146">
    <property type="entry name" value="HIT-like"/>
</dbReference>
<keyword evidence="5" id="KW-1185">Reference proteome</keyword>
<dbReference type="InterPro" id="IPR036265">
    <property type="entry name" value="HIT-like_sf"/>
</dbReference>
<dbReference type="OrthoDB" id="672793at2759"/>
<dbReference type="InterPro" id="IPR001310">
    <property type="entry name" value="Histidine_triad_HIT"/>
</dbReference>
<dbReference type="InParanoid" id="A0A1V8T1S2"/>
<dbReference type="STRING" id="1507870.A0A1V8T1S2"/>
<comment type="caution">
    <text evidence="2">Lacks conserved residue(s) required for the propagation of feature annotation.</text>
</comment>
<accession>A0A1V8T1S2</accession>
<dbReference type="SUPFAM" id="SSF54197">
    <property type="entry name" value="HIT-like"/>
    <property type="match status" value="1"/>
</dbReference>
<feature type="domain" description="HIT" evidence="3">
    <location>
        <begin position="6"/>
        <end position="110"/>
    </location>
</feature>
<dbReference type="FunCoup" id="A0A1V8T1S2">
    <property type="interactions" value="1068"/>
</dbReference>
<dbReference type="EMBL" id="NAJO01000020">
    <property type="protein sequence ID" value="OQO05158.1"/>
    <property type="molecule type" value="Genomic_DNA"/>
</dbReference>
<organism evidence="4 5">
    <name type="scientific">Cryoendolithus antarcticus</name>
    <dbReference type="NCBI Taxonomy" id="1507870"/>
    <lineage>
        <taxon>Eukaryota</taxon>
        <taxon>Fungi</taxon>
        <taxon>Dikarya</taxon>
        <taxon>Ascomycota</taxon>
        <taxon>Pezizomycotina</taxon>
        <taxon>Dothideomycetes</taxon>
        <taxon>Dothideomycetidae</taxon>
        <taxon>Cladosporiales</taxon>
        <taxon>Cladosporiaceae</taxon>
        <taxon>Cryoendolithus</taxon>
    </lineage>
</organism>
<dbReference type="CDD" id="cd01277">
    <property type="entry name" value="HINT_subgroup"/>
    <property type="match status" value="1"/>
</dbReference>
<dbReference type="GO" id="GO:0003824">
    <property type="term" value="F:catalytic activity"/>
    <property type="evidence" value="ECO:0007669"/>
    <property type="project" value="InterPro"/>
</dbReference>
<evidence type="ECO:0000313" key="4">
    <source>
        <dbReference type="EMBL" id="OQO05158.1"/>
    </source>
</evidence>
<evidence type="ECO:0000256" key="2">
    <source>
        <dbReference type="PROSITE-ProRule" id="PRU00464"/>
    </source>
</evidence>
<gene>
    <name evidence="4" type="ORF">B0A48_08178</name>
</gene>
<dbReference type="GO" id="GO:0009117">
    <property type="term" value="P:nucleotide metabolic process"/>
    <property type="evidence" value="ECO:0007669"/>
    <property type="project" value="TreeGrafter"/>
</dbReference>
<evidence type="ECO:0000259" key="3">
    <source>
        <dbReference type="PROSITE" id="PS51084"/>
    </source>
</evidence>
<feature type="active site" description="Tele-AMP-histidine intermediate" evidence="1">
    <location>
        <position position="96"/>
    </location>
</feature>
<dbReference type="Proteomes" id="UP000192596">
    <property type="component" value="Unassembled WGS sequence"/>
</dbReference>
<dbReference type="Gene3D" id="3.30.428.10">
    <property type="entry name" value="HIT-like"/>
    <property type="match status" value="1"/>
</dbReference>
<dbReference type="AlphaFoldDB" id="A0A1V8T1S2"/>
<sequence>MAASCIFCKIIKGEIPSMKVFESDRTFAFLDINPLSYGHALVIPKFHGAKLADIPDDSLQELLPVAKKIALASGAENYNILQNNGKLAHQVVDHVHGLLSLVTQSGDVNTDLHEVHMIPKPNEQEGLGINWPQQSVSKDKLTKLLEELKAKM</sequence>
<evidence type="ECO:0000256" key="1">
    <source>
        <dbReference type="PIRSR" id="PIRSR601310-1"/>
    </source>
</evidence>
<comment type="caution">
    <text evidence="4">The sequence shown here is derived from an EMBL/GenBank/DDBJ whole genome shotgun (WGS) entry which is preliminary data.</text>
</comment>
<dbReference type="PRINTS" id="PR00332">
    <property type="entry name" value="HISTRIAD"/>
</dbReference>
<reference evidence="5" key="1">
    <citation type="submission" date="2017-03" db="EMBL/GenBank/DDBJ databases">
        <title>Genomes of endolithic fungi from Antarctica.</title>
        <authorList>
            <person name="Coleine C."/>
            <person name="Masonjones S."/>
            <person name="Stajich J.E."/>
        </authorList>
    </citation>
    <scope>NUCLEOTIDE SEQUENCE [LARGE SCALE GENOMIC DNA]</scope>
    <source>
        <strain evidence="5">CCFEE 5527</strain>
    </source>
</reference>
<dbReference type="PROSITE" id="PS51084">
    <property type="entry name" value="HIT_2"/>
    <property type="match status" value="1"/>
</dbReference>
<dbReference type="InterPro" id="IPR039384">
    <property type="entry name" value="HINT"/>
</dbReference>
<proteinExistence type="predicted"/>
<dbReference type="PANTHER" id="PTHR46648">
    <property type="entry name" value="HIT FAMILY PROTEIN 1"/>
    <property type="match status" value="1"/>
</dbReference>
<evidence type="ECO:0000313" key="5">
    <source>
        <dbReference type="Proteomes" id="UP000192596"/>
    </source>
</evidence>